<dbReference type="EMBL" id="BAABBX010000007">
    <property type="protein sequence ID" value="GAA4186658.1"/>
    <property type="molecule type" value="Genomic_DNA"/>
</dbReference>
<gene>
    <name evidence="1" type="ORF">GCM10022288_10580</name>
</gene>
<evidence type="ECO:0008006" key="3">
    <source>
        <dbReference type="Google" id="ProtNLM"/>
    </source>
</evidence>
<accession>A0ABP8AN69</accession>
<reference evidence="2" key="1">
    <citation type="journal article" date="2019" name="Int. J. Syst. Evol. Microbiol.">
        <title>The Global Catalogue of Microorganisms (GCM) 10K type strain sequencing project: providing services to taxonomists for standard genome sequencing and annotation.</title>
        <authorList>
            <consortium name="The Broad Institute Genomics Platform"/>
            <consortium name="The Broad Institute Genome Sequencing Center for Infectious Disease"/>
            <person name="Wu L."/>
            <person name="Ma J."/>
        </authorList>
    </citation>
    <scope>NUCLEOTIDE SEQUENCE [LARGE SCALE GENOMIC DNA]</scope>
    <source>
        <strain evidence="2">JCM 17593</strain>
    </source>
</reference>
<organism evidence="1 2">
    <name type="scientific">Gryllotalpicola kribbensis</name>
    <dbReference type="NCBI Taxonomy" id="993084"/>
    <lineage>
        <taxon>Bacteria</taxon>
        <taxon>Bacillati</taxon>
        <taxon>Actinomycetota</taxon>
        <taxon>Actinomycetes</taxon>
        <taxon>Micrococcales</taxon>
        <taxon>Microbacteriaceae</taxon>
        <taxon>Gryllotalpicola</taxon>
    </lineage>
</organism>
<proteinExistence type="predicted"/>
<evidence type="ECO:0000313" key="1">
    <source>
        <dbReference type="EMBL" id="GAA4186658.1"/>
    </source>
</evidence>
<keyword evidence="2" id="KW-1185">Reference proteome</keyword>
<evidence type="ECO:0000313" key="2">
    <source>
        <dbReference type="Proteomes" id="UP001500213"/>
    </source>
</evidence>
<comment type="caution">
    <text evidence="1">The sequence shown here is derived from an EMBL/GenBank/DDBJ whole genome shotgun (WGS) entry which is preliminary data.</text>
</comment>
<dbReference type="Proteomes" id="UP001500213">
    <property type="component" value="Unassembled WGS sequence"/>
</dbReference>
<name>A0ABP8AN69_9MICO</name>
<sequence>MLVTEVLGQLGIQSRFEDVLRELAEQATGPCQAHALFFRLRQQPLCKFLLVDDLPGHRINHLVISDDVGRVSHGHLLTDQAGPSHTVFLTSMLVWRRGGRDPKSDWRSAGPPMD</sequence>
<protein>
    <recommendedName>
        <fullName evidence="3">Transposase</fullName>
    </recommendedName>
</protein>